<protein>
    <submittedName>
        <fullName evidence="1">Uncharacterized protein</fullName>
    </submittedName>
</protein>
<dbReference type="Proteomes" id="UP000078541">
    <property type="component" value="Unassembled WGS sequence"/>
</dbReference>
<evidence type="ECO:0000313" key="2">
    <source>
        <dbReference type="Proteomes" id="UP000078541"/>
    </source>
</evidence>
<keyword evidence="2" id="KW-1185">Reference proteome</keyword>
<dbReference type="AlphaFoldDB" id="A0A195FAP6"/>
<evidence type="ECO:0000313" key="1">
    <source>
        <dbReference type="EMBL" id="KYN37508.1"/>
    </source>
</evidence>
<accession>A0A195FAP6</accession>
<organism evidence="1 2">
    <name type="scientific">Trachymyrmex septentrionalis</name>
    <dbReference type="NCBI Taxonomy" id="34720"/>
    <lineage>
        <taxon>Eukaryota</taxon>
        <taxon>Metazoa</taxon>
        <taxon>Ecdysozoa</taxon>
        <taxon>Arthropoda</taxon>
        <taxon>Hexapoda</taxon>
        <taxon>Insecta</taxon>
        <taxon>Pterygota</taxon>
        <taxon>Neoptera</taxon>
        <taxon>Endopterygota</taxon>
        <taxon>Hymenoptera</taxon>
        <taxon>Apocrita</taxon>
        <taxon>Aculeata</taxon>
        <taxon>Formicoidea</taxon>
        <taxon>Formicidae</taxon>
        <taxon>Myrmicinae</taxon>
        <taxon>Trachymyrmex</taxon>
    </lineage>
</organism>
<reference evidence="1 2" key="1">
    <citation type="submission" date="2016-03" db="EMBL/GenBank/DDBJ databases">
        <title>Trachymyrmex septentrionalis WGS genome.</title>
        <authorList>
            <person name="Nygaard S."/>
            <person name="Hu H."/>
            <person name="Boomsma J."/>
            <person name="Zhang G."/>
        </authorList>
    </citation>
    <scope>NUCLEOTIDE SEQUENCE [LARGE SCALE GENOMIC DNA]</scope>
    <source>
        <strain evidence="1">Tsep2-gDNA-1</strain>
        <tissue evidence="1">Whole body</tissue>
    </source>
</reference>
<sequence>MKFVLQPLTIRVTNCDAKSRIMGGGVEKRKHGEMLPSTIRSIICGSSNCGKTNVTISLLESPNGVYFENVYVYSKSCQSMNTSKICLCLSTKSTILRSSTTAMSFYQARRVQILFLSLMTWHKTSRIW</sequence>
<gene>
    <name evidence="1" type="ORF">ALC56_08109</name>
</gene>
<name>A0A195FAP6_9HYME</name>
<proteinExistence type="predicted"/>
<dbReference type="EMBL" id="KQ981700">
    <property type="protein sequence ID" value="KYN37508.1"/>
    <property type="molecule type" value="Genomic_DNA"/>
</dbReference>